<feature type="compositionally biased region" description="Polar residues" evidence="1">
    <location>
        <begin position="253"/>
        <end position="271"/>
    </location>
</feature>
<proteinExistence type="predicted"/>
<evidence type="ECO:0000256" key="1">
    <source>
        <dbReference type="SAM" id="MobiDB-lite"/>
    </source>
</evidence>
<evidence type="ECO:0000313" key="4">
    <source>
        <dbReference type="EMBL" id="KAK1415979.1"/>
    </source>
</evidence>
<name>A0AAD8K544_TARER</name>
<dbReference type="EMBL" id="JAUHHV010000008">
    <property type="protein sequence ID" value="KAK1415979.1"/>
    <property type="molecule type" value="Genomic_DNA"/>
</dbReference>
<accession>A0AAD8K544</accession>
<dbReference type="PANTHER" id="PTHR37610:SF95">
    <property type="entry name" value="GAG-POLYPEPTIDE OF LTR COPIA-TYPE-RELATED"/>
    <property type="match status" value="1"/>
</dbReference>
<feature type="region of interest" description="Disordered" evidence="1">
    <location>
        <begin position="1"/>
        <end position="27"/>
    </location>
</feature>
<protein>
    <recommendedName>
        <fullName evidence="6">CCHC-type domain-containing protein</fullName>
    </recommendedName>
</protein>
<evidence type="ECO:0000313" key="5">
    <source>
        <dbReference type="Proteomes" id="UP001229421"/>
    </source>
</evidence>
<evidence type="ECO:0000259" key="2">
    <source>
        <dbReference type="Pfam" id="PF03732"/>
    </source>
</evidence>
<feature type="domain" description="Retrotransposon gag" evidence="2">
    <location>
        <begin position="108"/>
        <end position="167"/>
    </location>
</feature>
<evidence type="ECO:0008006" key="6">
    <source>
        <dbReference type="Google" id="ProtNLM"/>
    </source>
</evidence>
<sequence length="403" mass="45967">MAGDKDGKNDEKMSNQNESKSIDPSSPYYIHASDYPRQMQVNDPLTDNNYIDWSQEMTNFLFAKNKMEFVDGTIPKPQSTDETYMKWMRCDAMIKGWLTTAMEKTIRSSVKYANTAKEIWDDLKERFGKESAPRAYELKQTLTITHQNGSSVSAYYTKLRSLWDEIGSVRPLPSCKCGTCTCDMGKKMVDYIEKERLYEFLMGLDSDFSTIRTQLLSIKPIPTLGEAYRLAFEDEQQRNITLLKKPHVEPSVFQTSTQYRREGNNNQQRYKSNQKEGKRSSPTESEQCTHCGKNGHNREGCFERIGYPEWWPGKTKRERGKPKVGCVDGEIGAVEGTVGGLTEEQYQTLLKHFSGETSQGEFVPKANMAGLTLEEVDWCGQVHKWSIPDGNGGREKKGNGFKD</sequence>
<comment type="caution">
    <text evidence="4">The sequence shown here is derived from an EMBL/GenBank/DDBJ whole genome shotgun (WGS) entry which is preliminary data.</text>
</comment>
<dbReference type="PANTHER" id="PTHR37610">
    <property type="entry name" value="CCHC-TYPE DOMAIN-CONTAINING PROTEIN"/>
    <property type="match status" value="1"/>
</dbReference>
<feature type="compositionally biased region" description="Basic and acidic residues" evidence="1">
    <location>
        <begin position="1"/>
        <end position="13"/>
    </location>
</feature>
<reference evidence="4" key="1">
    <citation type="journal article" date="2023" name="bioRxiv">
        <title>Improved chromosome-level genome assembly for marigold (Tagetes erecta).</title>
        <authorList>
            <person name="Jiang F."/>
            <person name="Yuan L."/>
            <person name="Wang S."/>
            <person name="Wang H."/>
            <person name="Xu D."/>
            <person name="Wang A."/>
            <person name="Fan W."/>
        </authorList>
    </citation>
    <scope>NUCLEOTIDE SEQUENCE</scope>
    <source>
        <strain evidence="4">WSJ</strain>
        <tissue evidence="4">Leaf</tissue>
    </source>
</reference>
<dbReference type="Proteomes" id="UP001229421">
    <property type="component" value="Unassembled WGS sequence"/>
</dbReference>
<feature type="domain" description="Retrotransposon Copia-like N-terminal" evidence="3">
    <location>
        <begin position="31"/>
        <end position="78"/>
    </location>
</feature>
<feature type="region of interest" description="Disordered" evidence="1">
    <location>
        <begin position="253"/>
        <end position="293"/>
    </location>
</feature>
<dbReference type="AlphaFoldDB" id="A0AAD8K544"/>
<feature type="compositionally biased region" description="Polar residues" evidence="1">
    <location>
        <begin position="14"/>
        <end position="24"/>
    </location>
</feature>
<organism evidence="4 5">
    <name type="scientific">Tagetes erecta</name>
    <name type="common">African marigold</name>
    <dbReference type="NCBI Taxonomy" id="13708"/>
    <lineage>
        <taxon>Eukaryota</taxon>
        <taxon>Viridiplantae</taxon>
        <taxon>Streptophyta</taxon>
        <taxon>Embryophyta</taxon>
        <taxon>Tracheophyta</taxon>
        <taxon>Spermatophyta</taxon>
        <taxon>Magnoliopsida</taxon>
        <taxon>eudicotyledons</taxon>
        <taxon>Gunneridae</taxon>
        <taxon>Pentapetalae</taxon>
        <taxon>asterids</taxon>
        <taxon>campanulids</taxon>
        <taxon>Asterales</taxon>
        <taxon>Asteraceae</taxon>
        <taxon>Asteroideae</taxon>
        <taxon>Heliantheae alliance</taxon>
        <taxon>Tageteae</taxon>
        <taxon>Tagetes</taxon>
    </lineage>
</organism>
<gene>
    <name evidence="4" type="ORF">QVD17_31767</name>
</gene>
<dbReference type="InterPro" id="IPR005162">
    <property type="entry name" value="Retrotrans_gag_dom"/>
</dbReference>
<dbReference type="Pfam" id="PF03732">
    <property type="entry name" value="Retrotrans_gag"/>
    <property type="match status" value="1"/>
</dbReference>
<dbReference type="InterPro" id="IPR029472">
    <property type="entry name" value="Copia-like_N"/>
</dbReference>
<evidence type="ECO:0000259" key="3">
    <source>
        <dbReference type="Pfam" id="PF14244"/>
    </source>
</evidence>
<dbReference type="Pfam" id="PF14244">
    <property type="entry name" value="Retrotran_gag_3"/>
    <property type="match status" value="1"/>
</dbReference>
<keyword evidence="5" id="KW-1185">Reference proteome</keyword>